<sequence length="64" mass="7416">MNTLFRFHCISCGKEVLTDSVLLKCCDQVMNNVENITVSNQELKDMMNGYQSKLQVNFGRESFY</sequence>
<name>A0A419SGZ6_9BACL</name>
<proteinExistence type="predicted"/>
<gene>
    <name evidence="1" type="ORF">BEP19_12715</name>
</gene>
<keyword evidence="2" id="KW-1185">Reference proteome</keyword>
<reference evidence="1 2" key="1">
    <citation type="submission" date="2016-08" db="EMBL/GenBank/DDBJ databases">
        <title>Novel Firmicute Genomes.</title>
        <authorList>
            <person name="Poppleton D.I."/>
            <person name="Gribaldo S."/>
        </authorList>
    </citation>
    <scope>NUCLEOTIDE SEQUENCE [LARGE SCALE GENOMIC DNA]</scope>
    <source>
        <strain evidence="1 2">RAOx-1</strain>
    </source>
</reference>
<protein>
    <submittedName>
        <fullName evidence="1">Uncharacterized protein</fullName>
    </submittedName>
</protein>
<evidence type="ECO:0000313" key="2">
    <source>
        <dbReference type="Proteomes" id="UP000284219"/>
    </source>
</evidence>
<dbReference type="AlphaFoldDB" id="A0A419SGZ6"/>
<evidence type="ECO:0000313" key="1">
    <source>
        <dbReference type="EMBL" id="RKD23081.1"/>
    </source>
</evidence>
<comment type="caution">
    <text evidence="1">The sequence shown here is derived from an EMBL/GenBank/DDBJ whole genome shotgun (WGS) entry which is preliminary data.</text>
</comment>
<accession>A0A419SGZ6</accession>
<organism evidence="1 2">
    <name type="scientific">Ammoniphilus oxalaticus</name>
    <dbReference type="NCBI Taxonomy" id="66863"/>
    <lineage>
        <taxon>Bacteria</taxon>
        <taxon>Bacillati</taxon>
        <taxon>Bacillota</taxon>
        <taxon>Bacilli</taxon>
        <taxon>Bacillales</taxon>
        <taxon>Paenibacillaceae</taxon>
        <taxon>Aneurinibacillus group</taxon>
        <taxon>Ammoniphilus</taxon>
    </lineage>
</organism>
<dbReference type="EMBL" id="MCHY01000009">
    <property type="protein sequence ID" value="RKD23081.1"/>
    <property type="molecule type" value="Genomic_DNA"/>
</dbReference>
<dbReference type="Proteomes" id="UP000284219">
    <property type="component" value="Unassembled WGS sequence"/>
</dbReference>